<evidence type="ECO:0000313" key="3">
    <source>
        <dbReference type="Proteomes" id="UP000030146"/>
    </source>
</evidence>
<dbReference type="RefSeq" id="WP_039422914.1">
    <property type="nucleotide sequence ID" value="NZ_JRAK01000004.1"/>
</dbReference>
<sequence>MKRFYLFLVFFSLCGCSNGNPAKESFELLQKEYENTNLSSNENIAYLIEKIDTHISQFEDFSENSVLIDIKASLEKKLEANIFALLEEEFTSCFASSFQGYEEAAEKLNKTKNSLQAFMQNANDRTLAEQAKEYIERLDNSLSSINQEKMDYYTVISSNSPEDMEQFIIAYPNTVMREGLLAKIDETYMSKLMTDLSMSHQSIDGLNKNIADARTCMNKLRSLEAKAQLAETISNLEGQRRQILDLELADKMQDLIKMMGNKASNTASSEHPTYEVTTCVARGNNPEVVGTSSIVERIYEVRMKGRFLGYDERLLAVQVTGRIEGNINTGVFVTVTGAHIISDEKTKSF</sequence>
<evidence type="ECO:0008006" key="4">
    <source>
        <dbReference type="Google" id="ProtNLM"/>
    </source>
</evidence>
<gene>
    <name evidence="2" type="ORF">HR15_00335</name>
</gene>
<proteinExistence type="predicted"/>
<keyword evidence="1" id="KW-0175">Coiled coil</keyword>
<reference evidence="2 3" key="1">
    <citation type="submission" date="2014-08" db="EMBL/GenBank/DDBJ databases">
        <title>Porphyromonas gulae strain:COT-052_OH3439 Genome sequencing.</title>
        <authorList>
            <person name="Wallis C."/>
            <person name="Deusch O."/>
            <person name="O'Flynn C."/>
            <person name="Davis I."/>
            <person name="Jospin G."/>
            <person name="Darling A.E."/>
            <person name="Coil D.A."/>
            <person name="Alexiev A."/>
            <person name="Horsfall A."/>
            <person name="Kirkwood N."/>
            <person name="Harris S."/>
            <person name="Eisen J.A."/>
        </authorList>
    </citation>
    <scope>NUCLEOTIDE SEQUENCE [LARGE SCALE GENOMIC DNA]</scope>
    <source>
        <strain evidence="3">COT-052 OH3439</strain>
    </source>
</reference>
<dbReference type="AlphaFoldDB" id="A0A0A2FYM0"/>
<feature type="coiled-coil region" evidence="1">
    <location>
        <begin position="101"/>
        <end position="148"/>
    </location>
</feature>
<dbReference type="Proteomes" id="UP000030146">
    <property type="component" value="Unassembled WGS sequence"/>
</dbReference>
<evidence type="ECO:0000313" key="2">
    <source>
        <dbReference type="EMBL" id="KGN95277.1"/>
    </source>
</evidence>
<organism evidence="2 3">
    <name type="scientific">Porphyromonas gulae</name>
    <dbReference type="NCBI Taxonomy" id="111105"/>
    <lineage>
        <taxon>Bacteria</taxon>
        <taxon>Pseudomonadati</taxon>
        <taxon>Bacteroidota</taxon>
        <taxon>Bacteroidia</taxon>
        <taxon>Bacteroidales</taxon>
        <taxon>Porphyromonadaceae</taxon>
        <taxon>Porphyromonas</taxon>
    </lineage>
</organism>
<accession>A0A0A2FYM0</accession>
<evidence type="ECO:0000256" key="1">
    <source>
        <dbReference type="SAM" id="Coils"/>
    </source>
</evidence>
<protein>
    <recommendedName>
        <fullName evidence="4">Lipoprotein</fullName>
    </recommendedName>
</protein>
<dbReference type="EMBL" id="JRAK01000004">
    <property type="protein sequence ID" value="KGN95277.1"/>
    <property type="molecule type" value="Genomic_DNA"/>
</dbReference>
<name>A0A0A2FYM0_9PORP</name>
<comment type="caution">
    <text evidence="2">The sequence shown here is derived from an EMBL/GenBank/DDBJ whole genome shotgun (WGS) entry which is preliminary data.</text>
</comment>
<keyword evidence="3" id="KW-1185">Reference proteome</keyword>
<dbReference type="PROSITE" id="PS51257">
    <property type="entry name" value="PROKAR_LIPOPROTEIN"/>
    <property type="match status" value="1"/>
</dbReference>